<dbReference type="InterPro" id="IPR000871">
    <property type="entry name" value="Beta-lactam_class-A"/>
</dbReference>
<dbReference type="InterPro" id="IPR045155">
    <property type="entry name" value="Beta-lactam_cat"/>
</dbReference>
<feature type="domain" description="Beta-lactamase class A catalytic" evidence="3">
    <location>
        <begin position="221"/>
        <end position="356"/>
    </location>
</feature>
<dbReference type="AlphaFoldDB" id="A0AB38A5Z8"/>
<keyword evidence="2" id="KW-0472">Membrane</keyword>
<reference evidence="4 5" key="1">
    <citation type="submission" date="2016-10" db="EMBL/GenBank/DDBJ databases">
        <authorList>
            <person name="Varghese N."/>
            <person name="Submissions S."/>
        </authorList>
    </citation>
    <scope>NUCLEOTIDE SEQUENCE [LARGE SCALE GENOMIC DNA]</scope>
    <source>
        <strain evidence="4 5">DSM 20586</strain>
    </source>
</reference>
<dbReference type="RefSeq" id="WP_002563239.1">
    <property type="nucleotide sequence ID" value="NZ_CALJSN010000006.1"/>
</dbReference>
<dbReference type="Pfam" id="PF13354">
    <property type="entry name" value="Beta-lactamase2"/>
    <property type="match status" value="1"/>
</dbReference>
<dbReference type="GO" id="GO:0046677">
    <property type="term" value="P:response to antibiotic"/>
    <property type="evidence" value="ECO:0007669"/>
    <property type="project" value="InterPro"/>
</dbReference>
<protein>
    <submittedName>
        <fullName evidence="4">Beta-lactamase enzyme family protein</fullName>
    </submittedName>
</protein>
<dbReference type="GO" id="GO:0008800">
    <property type="term" value="F:beta-lactamase activity"/>
    <property type="evidence" value="ECO:0007669"/>
    <property type="project" value="InterPro"/>
</dbReference>
<feature type="region of interest" description="Disordered" evidence="1">
    <location>
        <begin position="1"/>
        <end position="67"/>
    </location>
</feature>
<proteinExistence type="predicted"/>
<dbReference type="EMBL" id="FNSH01000001">
    <property type="protein sequence ID" value="SEB58305.1"/>
    <property type="molecule type" value="Genomic_DNA"/>
</dbReference>
<dbReference type="Proteomes" id="UP000183687">
    <property type="component" value="Unassembled WGS sequence"/>
</dbReference>
<evidence type="ECO:0000256" key="1">
    <source>
        <dbReference type="SAM" id="MobiDB-lite"/>
    </source>
</evidence>
<keyword evidence="2" id="KW-0812">Transmembrane</keyword>
<name>A0AB38A5Z8_9ACTN</name>
<evidence type="ECO:0000259" key="3">
    <source>
        <dbReference type="Pfam" id="PF13354"/>
    </source>
</evidence>
<keyword evidence="2" id="KW-1133">Transmembrane helix</keyword>
<feature type="compositionally biased region" description="Polar residues" evidence="1">
    <location>
        <begin position="121"/>
        <end position="130"/>
    </location>
</feature>
<dbReference type="PANTHER" id="PTHR35333:SF3">
    <property type="entry name" value="BETA-LACTAMASE-TYPE TRANSPEPTIDASE FOLD CONTAINING PROTEIN"/>
    <property type="match status" value="1"/>
</dbReference>
<gene>
    <name evidence="4" type="ORF">SAMN04489746_0662</name>
</gene>
<feature type="transmembrane region" description="Helical" evidence="2">
    <location>
        <begin position="72"/>
        <end position="94"/>
    </location>
</feature>
<comment type="caution">
    <text evidence="4">The sequence shown here is derived from an EMBL/GenBank/DDBJ whole genome shotgun (WGS) entry which is preliminary data.</text>
</comment>
<dbReference type="SUPFAM" id="SSF56601">
    <property type="entry name" value="beta-lactamase/transpeptidase-like"/>
    <property type="match status" value="1"/>
</dbReference>
<sequence>MPRNNPYNARRSSTLGQAAQARSVQQYQSRTASAPHTKRTTRAQHTRKTPTTTAASRSPKRSPERIPERSRLLPIAIALVVGLLSIVGLCIVLISCNARQTAGKDPNNSTEHEATTTASTGNSDSADTLNTSKNATIVDYNQDNITAHVPEGFTDTSTYNQLVSAIKTFEAHGYTLSFSLLDINTNRSLAYNSDTPLYPASAIKAAYTAMVYEIHGGAGGLSNTAENCIVNSDNESFHRLIQTFGLSSYGDWLTKNGAPNAGKIAYVHYYPEISATELSNVWQEIYRYGTSGEKGAQEFTGFLAQSNHTSMGGLLRDYYTVWAKAGWYPKDGTNSEATVDAGVVFSDCGPYIFVVMSDAPEDFDALFPLEDALNAAHGRMCGGSTKLAYTSSTTLPGTE</sequence>
<accession>A0AB38A5Z8</accession>
<dbReference type="GO" id="GO:0030655">
    <property type="term" value="P:beta-lactam antibiotic catabolic process"/>
    <property type="evidence" value="ECO:0007669"/>
    <property type="project" value="InterPro"/>
</dbReference>
<dbReference type="InterPro" id="IPR012338">
    <property type="entry name" value="Beta-lactam/transpept-like"/>
</dbReference>
<dbReference type="PANTHER" id="PTHR35333">
    <property type="entry name" value="BETA-LACTAMASE"/>
    <property type="match status" value="1"/>
</dbReference>
<feature type="compositionally biased region" description="Polar residues" evidence="1">
    <location>
        <begin position="1"/>
        <end position="34"/>
    </location>
</feature>
<organism evidence="4 5">
    <name type="scientific">Atopobium minutum</name>
    <dbReference type="NCBI Taxonomy" id="1381"/>
    <lineage>
        <taxon>Bacteria</taxon>
        <taxon>Bacillati</taxon>
        <taxon>Actinomycetota</taxon>
        <taxon>Coriobacteriia</taxon>
        <taxon>Coriobacteriales</taxon>
        <taxon>Atopobiaceae</taxon>
        <taxon>Atopobium</taxon>
    </lineage>
</organism>
<dbReference type="Gene3D" id="3.40.710.10">
    <property type="entry name" value="DD-peptidase/beta-lactamase superfamily"/>
    <property type="match status" value="1"/>
</dbReference>
<evidence type="ECO:0000256" key="2">
    <source>
        <dbReference type="SAM" id="Phobius"/>
    </source>
</evidence>
<feature type="region of interest" description="Disordered" evidence="1">
    <location>
        <begin position="101"/>
        <end position="130"/>
    </location>
</feature>
<evidence type="ECO:0000313" key="4">
    <source>
        <dbReference type="EMBL" id="SEB58305.1"/>
    </source>
</evidence>
<feature type="compositionally biased region" description="Basic residues" evidence="1">
    <location>
        <begin position="36"/>
        <end position="48"/>
    </location>
</feature>
<evidence type="ECO:0000313" key="5">
    <source>
        <dbReference type="Proteomes" id="UP000183687"/>
    </source>
</evidence>